<dbReference type="STRING" id="1036611.A0A1L9Q3Z9"/>
<name>A0A1L9Q3Z9_ASPVE</name>
<evidence type="ECO:0000256" key="2">
    <source>
        <dbReference type="ARBA" id="ARBA00023002"/>
    </source>
</evidence>
<dbReference type="AlphaFoldDB" id="A0A1L9Q3Z9"/>
<dbReference type="InterPro" id="IPR002347">
    <property type="entry name" value="SDR_fam"/>
</dbReference>
<dbReference type="Pfam" id="PF00106">
    <property type="entry name" value="adh_short"/>
    <property type="match status" value="1"/>
</dbReference>
<dbReference type="VEuPathDB" id="FungiDB:ASPVEDRAFT_401479"/>
<evidence type="ECO:0000256" key="1">
    <source>
        <dbReference type="ARBA" id="ARBA00006484"/>
    </source>
</evidence>
<dbReference type="InterPro" id="IPR036291">
    <property type="entry name" value="NAD(P)-bd_dom_sf"/>
</dbReference>
<dbReference type="GeneID" id="63727574"/>
<evidence type="ECO:0000313" key="3">
    <source>
        <dbReference type="EMBL" id="OJJ08466.1"/>
    </source>
</evidence>
<dbReference type="PANTHER" id="PTHR24321:SF12">
    <property type="entry name" value="SHORT-CHAIN DEHYDROGENASE_REDUCTASE FAMILY, PUTATIVE (AFU_ORTHOLOGUE AFUA_5G14340)-RELATED"/>
    <property type="match status" value="1"/>
</dbReference>
<protein>
    <recommendedName>
        <fullName evidence="5">Ketoreductase (KR) domain-containing protein</fullName>
    </recommendedName>
</protein>
<accession>A0A1L9Q3Z9</accession>
<keyword evidence="4" id="KW-1185">Reference proteome</keyword>
<dbReference type="OrthoDB" id="5840532at2759"/>
<evidence type="ECO:0000313" key="4">
    <source>
        <dbReference type="Proteomes" id="UP000184073"/>
    </source>
</evidence>
<proteinExistence type="inferred from homology"/>
<dbReference type="PANTHER" id="PTHR24321">
    <property type="entry name" value="DEHYDROGENASES, SHORT CHAIN"/>
    <property type="match status" value="1"/>
</dbReference>
<gene>
    <name evidence="3" type="ORF">ASPVEDRAFT_401479</name>
</gene>
<reference evidence="4" key="1">
    <citation type="journal article" date="2017" name="Genome Biol.">
        <title>Comparative genomics reveals high biological diversity and specific adaptations in the industrially and medically important fungal genus Aspergillus.</title>
        <authorList>
            <person name="de Vries R.P."/>
            <person name="Riley R."/>
            <person name="Wiebenga A."/>
            <person name="Aguilar-Osorio G."/>
            <person name="Amillis S."/>
            <person name="Uchima C.A."/>
            <person name="Anderluh G."/>
            <person name="Asadollahi M."/>
            <person name="Askin M."/>
            <person name="Barry K."/>
            <person name="Battaglia E."/>
            <person name="Bayram O."/>
            <person name="Benocci T."/>
            <person name="Braus-Stromeyer S.A."/>
            <person name="Caldana C."/>
            <person name="Canovas D."/>
            <person name="Cerqueira G.C."/>
            <person name="Chen F."/>
            <person name="Chen W."/>
            <person name="Choi C."/>
            <person name="Clum A."/>
            <person name="Dos Santos R.A."/>
            <person name="Damasio A.R."/>
            <person name="Diallinas G."/>
            <person name="Emri T."/>
            <person name="Fekete E."/>
            <person name="Flipphi M."/>
            <person name="Freyberg S."/>
            <person name="Gallo A."/>
            <person name="Gournas C."/>
            <person name="Habgood R."/>
            <person name="Hainaut M."/>
            <person name="Harispe M.L."/>
            <person name="Henrissat B."/>
            <person name="Hilden K.S."/>
            <person name="Hope R."/>
            <person name="Hossain A."/>
            <person name="Karabika E."/>
            <person name="Karaffa L."/>
            <person name="Karanyi Z."/>
            <person name="Krasevec N."/>
            <person name="Kuo A."/>
            <person name="Kusch H."/>
            <person name="LaButti K."/>
            <person name="Lagendijk E.L."/>
            <person name="Lapidus A."/>
            <person name="Levasseur A."/>
            <person name="Lindquist E."/>
            <person name="Lipzen A."/>
            <person name="Logrieco A.F."/>
            <person name="MacCabe A."/>
            <person name="Maekelae M.R."/>
            <person name="Malavazi I."/>
            <person name="Melin P."/>
            <person name="Meyer V."/>
            <person name="Mielnichuk N."/>
            <person name="Miskei M."/>
            <person name="Molnar A.P."/>
            <person name="Mule G."/>
            <person name="Ngan C.Y."/>
            <person name="Orejas M."/>
            <person name="Orosz E."/>
            <person name="Ouedraogo J.P."/>
            <person name="Overkamp K.M."/>
            <person name="Park H.-S."/>
            <person name="Perrone G."/>
            <person name="Piumi F."/>
            <person name="Punt P.J."/>
            <person name="Ram A.F."/>
            <person name="Ramon A."/>
            <person name="Rauscher S."/>
            <person name="Record E."/>
            <person name="Riano-Pachon D.M."/>
            <person name="Robert V."/>
            <person name="Roehrig J."/>
            <person name="Ruller R."/>
            <person name="Salamov A."/>
            <person name="Salih N.S."/>
            <person name="Samson R.A."/>
            <person name="Sandor E."/>
            <person name="Sanguinetti M."/>
            <person name="Schuetze T."/>
            <person name="Sepcic K."/>
            <person name="Shelest E."/>
            <person name="Sherlock G."/>
            <person name="Sophianopoulou V."/>
            <person name="Squina F.M."/>
            <person name="Sun H."/>
            <person name="Susca A."/>
            <person name="Todd R.B."/>
            <person name="Tsang A."/>
            <person name="Unkles S.E."/>
            <person name="van de Wiele N."/>
            <person name="van Rossen-Uffink D."/>
            <person name="Oliveira J.V."/>
            <person name="Vesth T.C."/>
            <person name="Visser J."/>
            <person name="Yu J.-H."/>
            <person name="Zhou M."/>
            <person name="Andersen M.R."/>
            <person name="Archer D.B."/>
            <person name="Baker S.E."/>
            <person name="Benoit I."/>
            <person name="Brakhage A.A."/>
            <person name="Braus G.H."/>
            <person name="Fischer R."/>
            <person name="Frisvad J.C."/>
            <person name="Goldman G.H."/>
            <person name="Houbraken J."/>
            <person name="Oakley B."/>
            <person name="Pocsi I."/>
            <person name="Scazzocchio C."/>
            <person name="Seiboth B."/>
            <person name="vanKuyk P.A."/>
            <person name="Wortman J."/>
            <person name="Dyer P.S."/>
            <person name="Grigoriev I.V."/>
        </authorList>
    </citation>
    <scope>NUCLEOTIDE SEQUENCE [LARGE SCALE GENOMIC DNA]</scope>
    <source>
        <strain evidence="4">CBS 583.65</strain>
    </source>
</reference>
<dbReference type="RefSeq" id="XP_040674228.1">
    <property type="nucleotide sequence ID" value="XM_040812063.1"/>
</dbReference>
<dbReference type="SUPFAM" id="SSF51735">
    <property type="entry name" value="NAD(P)-binding Rossmann-fold domains"/>
    <property type="match status" value="1"/>
</dbReference>
<keyword evidence="2" id="KW-0560">Oxidoreductase</keyword>
<comment type="similarity">
    <text evidence="1">Belongs to the short-chain dehydrogenases/reductases (SDR) family.</text>
</comment>
<dbReference type="CDD" id="cd05233">
    <property type="entry name" value="SDR_c"/>
    <property type="match status" value="1"/>
</dbReference>
<dbReference type="GO" id="GO:0016491">
    <property type="term" value="F:oxidoreductase activity"/>
    <property type="evidence" value="ECO:0007669"/>
    <property type="project" value="UniProtKB-KW"/>
</dbReference>
<evidence type="ECO:0008006" key="5">
    <source>
        <dbReference type="Google" id="ProtNLM"/>
    </source>
</evidence>
<sequence length="135" mass="14901">MSEPQFMPEVALITAAASSIDRATTHTFVREGCTRFVLGDLNEECLQGTSAELTAMNPAVQVFTGLIDISSESQINDFIRRTVETLGSIHYAVNNAGTTSTPRVRSHELPVESWDKVVDVNLTGNWLYQRAIWGK</sequence>
<dbReference type="Proteomes" id="UP000184073">
    <property type="component" value="Unassembled WGS sequence"/>
</dbReference>
<organism evidence="3 4">
    <name type="scientific">Aspergillus versicolor CBS 583.65</name>
    <dbReference type="NCBI Taxonomy" id="1036611"/>
    <lineage>
        <taxon>Eukaryota</taxon>
        <taxon>Fungi</taxon>
        <taxon>Dikarya</taxon>
        <taxon>Ascomycota</taxon>
        <taxon>Pezizomycotina</taxon>
        <taxon>Eurotiomycetes</taxon>
        <taxon>Eurotiomycetidae</taxon>
        <taxon>Eurotiales</taxon>
        <taxon>Aspergillaceae</taxon>
        <taxon>Aspergillus</taxon>
        <taxon>Aspergillus subgen. Nidulantes</taxon>
    </lineage>
</organism>
<dbReference type="EMBL" id="KV878140">
    <property type="protein sequence ID" value="OJJ08466.1"/>
    <property type="molecule type" value="Genomic_DNA"/>
</dbReference>
<dbReference type="Gene3D" id="3.40.50.720">
    <property type="entry name" value="NAD(P)-binding Rossmann-like Domain"/>
    <property type="match status" value="1"/>
</dbReference>